<evidence type="ECO:0000313" key="2">
    <source>
        <dbReference type="EMBL" id="KAH0769973.1"/>
    </source>
</evidence>
<dbReference type="Proteomes" id="UP000826656">
    <property type="component" value="Unassembled WGS sequence"/>
</dbReference>
<feature type="region of interest" description="Disordered" evidence="1">
    <location>
        <begin position="1"/>
        <end position="22"/>
    </location>
</feature>
<protein>
    <submittedName>
        <fullName evidence="2">Uncharacterized protein</fullName>
    </submittedName>
</protein>
<dbReference type="EMBL" id="JAIVGD010000011">
    <property type="protein sequence ID" value="KAH0769973.1"/>
    <property type="molecule type" value="Genomic_DNA"/>
</dbReference>
<reference evidence="2 3" key="1">
    <citation type="journal article" date="2021" name="bioRxiv">
        <title>Chromosome-scale and haplotype-resolved genome assembly of a tetraploid potato cultivar.</title>
        <authorList>
            <person name="Sun H."/>
            <person name="Jiao W.-B."/>
            <person name="Krause K."/>
            <person name="Campoy J.A."/>
            <person name="Goel M."/>
            <person name="Folz-Donahue K."/>
            <person name="Kukat C."/>
            <person name="Huettel B."/>
            <person name="Schneeberger K."/>
        </authorList>
    </citation>
    <scope>NUCLEOTIDE SEQUENCE [LARGE SCALE GENOMIC DNA]</scope>
    <source>
        <strain evidence="2">SolTubOtavaFocal</strain>
        <tissue evidence="2">Leaves</tissue>
    </source>
</reference>
<organism evidence="2 3">
    <name type="scientific">Solanum tuberosum</name>
    <name type="common">Potato</name>
    <dbReference type="NCBI Taxonomy" id="4113"/>
    <lineage>
        <taxon>Eukaryota</taxon>
        <taxon>Viridiplantae</taxon>
        <taxon>Streptophyta</taxon>
        <taxon>Embryophyta</taxon>
        <taxon>Tracheophyta</taxon>
        <taxon>Spermatophyta</taxon>
        <taxon>Magnoliopsida</taxon>
        <taxon>eudicotyledons</taxon>
        <taxon>Gunneridae</taxon>
        <taxon>Pentapetalae</taxon>
        <taxon>asterids</taxon>
        <taxon>lamiids</taxon>
        <taxon>Solanales</taxon>
        <taxon>Solanaceae</taxon>
        <taxon>Solanoideae</taxon>
        <taxon>Solaneae</taxon>
        <taxon>Solanum</taxon>
    </lineage>
</organism>
<keyword evidence="3" id="KW-1185">Reference proteome</keyword>
<accession>A0ABQ7VNI5</accession>
<proteinExistence type="predicted"/>
<evidence type="ECO:0000256" key="1">
    <source>
        <dbReference type="SAM" id="MobiDB-lite"/>
    </source>
</evidence>
<comment type="caution">
    <text evidence="2">The sequence shown here is derived from an EMBL/GenBank/DDBJ whole genome shotgun (WGS) entry which is preliminary data.</text>
</comment>
<gene>
    <name evidence="2" type="ORF">KY290_013954</name>
</gene>
<name>A0ABQ7VNI5_SOLTU</name>
<sequence length="210" mass="23741">MAGNNNLTNTHKKTSYQQTTSNNGILEIPEDYKVVASSSKSFDDGWNQVEKRENNTGSNNKGIKIGEMRLPSNTMNENHSNIFNQLQVNEECEGIEIAQGNKATHSQKIHEGQSKVPVGMSRWEKAQVERKTRNHNHQQGKLNVRSSRHFPESKSKQVEAQIQSEIENMVNINKEKVLSLTRGKRKFGNKITIPTSTKLEGEVQQVSSNR</sequence>
<evidence type="ECO:0000313" key="3">
    <source>
        <dbReference type="Proteomes" id="UP000826656"/>
    </source>
</evidence>
<feature type="region of interest" description="Disordered" evidence="1">
    <location>
        <begin position="130"/>
        <end position="154"/>
    </location>
</feature>